<dbReference type="EMBL" id="LNIX01000015">
    <property type="protein sequence ID" value="OXA46559.1"/>
    <property type="molecule type" value="Genomic_DNA"/>
</dbReference>
<reference evidence="2 3" key="1">
    <citation type="submission" date="2015-12" db="EMBL/GenBank/DDBJ databases">
        <title>The genome of Folsomia candida.</title>
        <authorList>
            <person name="Faddeeva A."/>
            <person name="Derks M.F."/>
            <person name="Anvar Y."/>
            <person name="Smit S."/>
            <person name="Van Straalen N."/>
            <person name="Roelofs D."/>
        </authorList>
    </citation>
    <scope>NUCLEOTIDE SEQUENCE [LARGE SCALE GENOMIC DNA]</scope>
    <source>
        <strain evidence="2 3">VU population</strain>
        <tissue evidence="2">Whole body</tissue>
    </source>
</reference>
<proteinExistence type="predicted"/>
<organism evidence="2 3">
    <name type="scientific">Folsomia candida</name>
    <name type="common">Springtail</name>
    <dbReference type="NCBI Taxonomy" id="158441"/>
    <lineage>
        <taxon>Eukaryota</taxon>
        <taxon>Metazoa</taxon>
        <taxon>Ecdysozoa</taxon>
        <taxon>Arthropoda</taxon>
        <taxon>Hexapoda</taxon>
        <taxon>Collembola</taxon>
        <taxon>Entomobryomorpha</taxon>
        <taxon>Isotomoidea</taxon>
        <taxon>Isotomidae</taxon>
        <taxon>Proisotominae</taxon>
        <taxon>Folsomia</taxon>
    </lineage>
</organism>
<keyword evidence="3" id="KW-1185">Reference proteome</keyword>
<comment type="caution">
    <text evidence="2">The sequence shown here is derived from an EMBL/GenBank/DDBJ whole genome shotgun (WGS) entry which is preliminary data.</text>
</comment>
<protein>
    <submittedName>
        <fullName evidence="2">Uncharacterized protein</fullName>
    </submittedName>
</protein>
<sequence length="287" mass="31931">MLKFQQIILSAIIAITCVSTEQVPITPRLDLINGNADNNTYTIFTKQKGDPDPVFVYMLTHTTHICSIGIWRFYPMPNFARDPDQPALTGYQIGTSEKYECTSVTPEFAGLLAATKSYRYLGSSNLNQFSVSVYSEPNAFGREQVFDNLAEFSLITSLPFGVNSYLVTGITDPDAANQLWLAPVVKVYWETDGRPGNQICLAVVNQNVGGGGTAKTFYRKTLTPTGNEPNEIVHFGSFLFLRYPTATGPGFCDEDIQDNMLGMIRLPHPPAEHVKYNRTEKYIVQES</sequence>
<evidence type="ECO:0000313" key="2">
    <source>
        <dbReference type="EMBL" id="OXA46559.1"/>
    </source>
</evidence>
<feature type="signal peptide" evidence="1">
    <location>
        <begin position="1"/>
        <end position="20"/>
    </location>
</feature>
<feature type="chain" id="PRO_5012578743" evidence="1">
    <location>
        <begin position="21"/>
        <end position="287"/>
    </location>
</feature>
<accession>A0A226DMZ5</accession>
<evidence type="ECO:0000256" key="1">
    <source>
        <dbReference type="SAM" id="SignalP"/>
    </source>
</evidence>
<dbReference type="Proteomes" id="UP000198287">
    <property type="component" value="Unassembled WGS sequence"/>
</dbReference>
<evidence type="ECO:0000313" key="3">
    <source>
        <dbReference type="Proteomes" id="UP000198287"/>
    </source>
</evidence>
<keyword evidence="1" id="KW-0732">Signal</keyword>
<gene>
    <name evidence="2" type="ORF">Fcan01_18749</name>
</gene>
<name>A0A226DMZ5_FOLCA</name>
<dbReference type="AlphaFoldDB" id="A0A226DMZ5"/>